<comment type="caution">
    <text evidence="1">The sequence shown here is derived from an EMBL/GenBank/DDBJ whole genome shotgun (WGS) entry which is preliminary data.</text>
</comment>
<keyword evidence="2" id="KW-1185">Reference proteome</keyword>
<evidence type="ECO:0000313" key="2">
    <source>
        <dbReference type="Proteomes" id="UP001484239"/>
    </source>
</evidence>
<gene>
    <name evidence="1" type="ORF">WI372_13655</name>
</gene>
<protein>
    <recommendedName>
        <fullName evidence="3">RHS repeat protein</fullName>
    </recommendedName>
</protein>
<evidence type="ECO:0008006" key="3">
    <source>
        <dbReference type="Google" id="ProtNLM"/>
    </source>
</evidence>
<accession>A0ABU9EBD5</accession>
<dbReference type="RefSeq" id="WP_405276857.1">
    <property type="nucleotide sequence ID" value="NZ_CP144380.1"/>
</dbReference>
<name>A0ABU9EBD5_9BACT</name>
<organism evidence="1 2">
    <name type="scientific">Gaopeijia maritima</name>
    <dbReference type="NCBI Taxonomy" id="3119007"/>
    <lineage>
        <taxon>Bacteria</taxon>
        <taxon>Pseudomonadati</taxon>
        <taxon>Gemmatimonadota</taxon>
        <taxon>Longimicrobiia</taxon>
        <taxon>Gaopeijiales</taxon>
        <taxon>Gaopeijiaceae</taxon>
        <taxon>Gaopeijia</taxon>
    </lineage>
</organism>
<sequence length="160" mass="18038">MWYYYGGDGRLRAMHRYGRWWDPDTSTPTVSDDTWESYRYDALGRRIIKRTLHEPFCDEACTATIERTIWNGSQILVQLRASGDPADTTALSNQTKSGRDFIDSVGRSHGGIPTPHVKDFTLHVDPASGRARLKGGDVRAATQQDLRDVRNILDRREGGG</sequence>
<dbReference type="Proteomes" id="UP001484239">
    <property type="component" value="Unassembled WGS sequence"/>
</dbReference>
<evidence type="ECO:0000313" key="1">
    <source>
        <dbReference type="EMBL" id="MEK9502033.1"/>
    </source>
</evidence>
<proteinExistence type="predicted"/>
<dbReference type="EMBL" id="JBBHLI010000009">
    <property type="protein sequence ID" value="MEK9502033.1"/>
    <property type="molecule type" value="Genomic_DNA"/>
</dbReference>
<reference evidence="1 2" key="1">
    <citation type="submission" date="2024-02" db="EMBL/GenBank/DDBJ databases">
        <title>A novel Gemmatimonadota bacterium.</title>
        <authorList>
            <person name="Du Z.-J."/>
            <person name="Ye Y.-Q."/>
        </authorList>
    </citation>
    <scope>NUCLEOTIDE SEQUENCE [LARGE SCALE GENOMIC DNA]</scope>
    <source>
        <strain evidence="1 2">DH-20</strain>
    </source>
</reference>